<proteinExistence type="predicted"/>
<dbReference type="AlphaFoldDB" id="A0A0W8F1I0"/>
<dbReference type="Pfam" id="PF01995">
    <property type="entry name" value="NRD1_2"/>
    <property type="match status" value="1"/>
</dbReference>
<protein>
    <submittedName>
        <fullName evidence="2">Transcriptional repressor</fullName>
    </submittedName>
</protein>
<dbReference type="InterPro" id="IPR036984">
    <property type="entry name" value="NrpR_dom_sf"/>
</dbReference>
<dbReference type="InterPro" id="IPR038982">
    <property type="entry name" value="NrpR"/>
</dbReference>
<dbReference type="Gene3D" id="3.30.70.1360">
    <property type="entry name" value="mj0159-like"/>
    <property type="match status" value="2"/>
</dbReference>
<organism evidence="2">
    <name type="scientific">hydrocarbon metagenome</name>
    <dbReference type="NCBI Taxonomy" id="938273"/>
    <lineage>
        <taxon>unclassified sequences</taxon>
        <taxon>metagenomes</taxon>
        <taxon>ecological metagenomes</taxon>
    </lineage>
</organism>
<feature type="domain" description="NrpR regulatory" evidence="1">
    <location>
        <begin position="5"/>
        <end position="243"/>
    </location>
</feature>
<name>A0A0W8F1I0_9ZZZZ</name>
<evidence type="ECO:0000259" key="1">
    <source>
        <dbReference type="Pfam" id="PF01995"/>
    </source>
</evidence>
<dbReference type="PANTHER" id="PTHR41964:SF1">
    <property type="entry name" value="GLOBAL NITROGEN REGULATOR NRPR"/>
    <property type="match status" value="1"/>
</dbReference>
<sequence length="248" mass="27061">MNLPLKFVSHKIEEYAVQVTYDPRTGRGKFVYNLSLVKNEDLEGAIAIYKDAFKAGVCVSGLVRFIPHGEEVGDFRVPEGRTGIVTVCSSTLDGILMHRGIPVNPIGGGVVEIEQRIPRRFTHLILYEYTTIDPLQVLISQEITSISDVMRKGSGTILANIRECHMEAEHRIGQVMDDLTGSPFTGILDIGLPNTPALGVEVSPQYMGIVALGGTNPMAAIREAGIDVTIHAIKGLLDVETMTEILDY</sequence>
<dbReference type="InterPro" id="IPR002846">
    <property type="entry name" value="NRD"/>
</dbReference>
<reference evidence="2" key="1">
    <citation type="journal article" date="2015" name="Proc. Natl. Acad. Sci. U.S.A.">
        <title>Networks of energetic and metabolic interactions define dynamics in microbial communities.</title>
        <authorList>
            <person name="Embree M."/>
            <person name="Liu J.K."/>
            <person name="Al-Bassam M.M."/>
            <person name="Zengler K."/>
        </authorList>
    </citation>
    <scope>NUCLEOTIDE SEQUENCE</scope>
</reference>
<evidence type="ECO:0000313" key="2">
    <source>
        <dbReference type="EMBL" id="KUG14756.1"/>
    </source>
</evidence>
<comment type="caution">
    <text evidence="2">The sequence shown here is derived from an EMBL/GenBank/DDBJ whole genome shotgun (WGS) entry which is preliminary data.</text>
</comment>
<dbReference type="EMBL" id="LNQE01001621">
    <property type="protein sequence ID" value="KUG14756.1"/>
    <property type="molecule type" value="Genomic_DNA"/>
</dbReference>
<gene>
    <name evidence="2" type="ORF">ASZ90_015592</name>
</gene>
<dbReference type="PANTHER" id="PTHR41964">
    <property type="entry name" value="GLOBAL NITROGEN REGULATOR NRPR"/>
    <property type="match status" value="1"/>
</dbReference>
<accession>A0A0W8F1I0</accession>